<evidence type="ECO:0000313" key="3">
    <source>
        <dbReference type="EMBL" id="SET22679.1"/>
    </source>
</evidence>
<keyword evidence="4" id="KW-1185">Reference proteome</keyword>
<accession>A0A1I0CSC7</accession>
<dbReference type="eggNOG" id="COG1853">
    <property type="taxonomic scope" value="Bacteria"/>
</dbReference>
<dbReference type="PANTHER" id="PTHR43567">
    <property type="entry name" value="FLAVOREDOXIN-RELATED-RELATED"/>
    <property type="match status" value="1"/>
</dbReference>
<dbReference type="InterPro" id="IPR002563">
    <property type="entry name" value="Flavin_Rdtase-like_dom"/>
</dbReference>
<feature type="domain" description="Flavin reductase like" evidence="2">
    <location>
        <begin position="13"/>
        <end position="156"/>
    </location>
</feature>
<evidence type="ECO:0000256" key="1">
    <source>
        <dbReference type="ARBA" id="ARBA00038054"/>
    </source>
</evidence>
<comment type="similarity">
    <text evidence="1">Belongs to the flavoredoxin family.</text>
</comment>
<proteinExistence type="inferred from homology"/>
<dbReference type="OrthoDB" id="9791490at2"/>
<name>A0A1I0CSC7_9FIRM</name>
<dbReference type="SUPFAM" id="SSF50475">
    <property type="entry name" value="FMN-binding split barrel"/>
    <property type="match status" value="1"/>
</dbReference>
<dbReference type="GO" id="GO:0010181">
    <property type="term" value="F:FMN binding"/>
    <property type="evidence" value="ECO:0007669"/>
    <property type="project" value="InterPro"/>
</dbReference>
<dbReference type="STRING" id="1526.SAMN02910262_00022"/>
<dbReference type="AlphaFoldDB" id="A0A1I0CSC7"/>
<dbReference type="Proteomes" id="UP000199820">
    <property type="component" value="Unassembled WGS sequence"/>
</dbReference>
<organism evidence="3 4">
    <name type="scientific">[Clostridium] aminophilum</name>
    <dbReference type="NCBI Taxonomy" id="1526"/>
    <lineage>
        <taxon>Bacteria</taxon>
        <taxon>Bacillati</taxon>
        <taxon>Bacillota</taxon>
        <taxon>Clostridia</taxon>
        <taxon>Lachnospirales</taxon>
        <taxon>Lachnospiraceae</taxon>
    </lineage>
</organism>
<dbReference type="EMBL" id="FOIL01000008">
    <property type="protein sequence ID" value="SET22679.1"/>
    <property type="molecule type" value="Genomic_DNA"/>
</dbReference>
<evidence type="ECO:0000259" key="2">
    <source>
        <dbReference type="Pfam" id="PF01613"/>
    </source>
</evidence>
<gene>
    <name evidence="3" type="ORF">SAMN04487771_100856</name>
</gene>
<protein>
    <submittedName>
        <fullName evidence="3">NADH-FMN oxidoreductase RutF, flavin reductase (DIM6/NTAB) family</fullName>
    </submittedName>
</protein>
<dbReference type="Pfam" id="PF01613">
    <property type="entry name" value="Flavin_Reduct"/>
    <property type="match status" value="1"/>
</dbReference>
<dbReference type="PANTHER" id="PTHR43567:SF5">
    <property type="entry name" value="HYPOTHETICAL CYTOSOLIC PROTEIN"/>
    <property type="match status" value="1"/>
</dbReference>
<sequence length="159" mass="18111">MELNVDIFSVLDKGWALLTAGDSMAHFNTMTVSWGMMGTFWGKPAATVYVRDSRYTLEFMKDSQYFTLTMFDEDKKPDLGILGSKSGRDGNKIAETSLHAKKLEHGVGFEEAKVTLILKKIYMQRMDMNAMPKEILDQIYPNGDDHNMFIGEVVDIIRR</sequence>
<reference evidence="3 4" key="1">
    <citation type="submission" date="2016-10" db="EMBL/GenBank/DDBJ databases">
        <authorList>
            <person name="de Groot N.N."/>
        </authorList>
    </citation>
    <scope>NUCLEOTIDE SEQUENCE [LARGE SCALE GENOMIC DNA]</scope>
    <source>
        <strain evidence="3 4">KH1P1</strain>
    </source>
</reference>
<dbReference type="InterPro" id="IPR012349">
    <property type="entry name" value="Split_barrel_FMN-bd"/>
</dbReference>
<evidence type="ECO:0000313" key="4">
    <source>
        <dbReference type="Proteomes" id="UP000199820"/>
    </source>
</evidence>
<dbReference type="Gene3D" id="2.30.110.10">
    <property type="entry name" value="Electron Transport, Fmn-binding Protein, Chain A"/>
    <property type="match status" value="1"/>
</dbReference>
<dbReference type="InterPro" id="IPR052174">
    <property type="entry name" value="Flavoredoxin"/>
</dbReference>
<dbReference type="GO" id="GO:0016646">
    <property type="term" value="F:oxidoreductase activity, acting on the CH-NH group of donors, NAD or NADP as acceptor"/>
    <property type="evidence" value="ECO:0007669"/>
    <property type="project" value="UniProtKB-ARBA"/>
</dbReference>